<feature type="region of interest" description="Disordered" evidence="1">
    <location>
        <begin position="69"/>
        <end position="92"/>
    </location>
</feature>
<proteinExistence type="predicted"/>
<dbReference type="Proteomes" id="UP000030428">
    <property type="component" value="Unassembled WGS sequence"/>
</dbReference>
<evidence type="ECO:0000313" key="3">
    <source>
        <dbReference type="Proteomes" id="UP000030428"/>
    </source>
</evidence>
<keyword evidence="3" id="KW-1185">Reference proteome</keyword>
<accession>A0A4E0QJL0</accession>
<dbReference type="AlphaFoldDB" id="A0A4E0QJL0"/>
<gene>
    <name evidence="2" type="ORF">PN36_34980</name>
</gene>
<dbReference type="EMBL" id="JSZA02000407">
    <property type="protein sequence ID" value="TGN99707.1"/>
    <property type="molecule type" value="Genomic_DNA"/>
</dbReference>
<organism evidence="2 3">
    <name type="scientific">Candidatus Thiomargarita nelsonii</name>
    <dbReference type="NCBI Taxonomy" id="1003181"/>
    <lineage>
        <taxon>Bacteria</taxon>
        <taxon>Pseudomonadati</taxon>
        <taxon>Pseudomonadota</taxon>
        <taxon>Gammaproteobacteria</taxon>
        <taxon>Thiotrichales</taxon>
        <taxon>Thiotrichaceae</taxon>
        <taxon>Thiomargarita</taxon>
    </lineage>
</organism>
<evidence type="ECO:0000313" key="2">
    <source>
        <dbReference type="EMBL" id="TGN99707.1"/>
    </source>
</evidence>
<evidence type="ECO:0000256" key="1">
    <source>
        <dbReference type="SAM" id="MobiDB-lite"/>
    </source>
</evidence>
<reference evidence="2 3" key="1">
    <citation type="journal article" date="2016" name="Front. Microbiol.">
        <title>Single-Cell (Meta-)Genomics of a Dimorphic Candidatus Thiomargarita nelsonii Reveals Genomic Plasticity.</title>
        <authorList>
            <person name="Flood B.E."/>
            <person name="Fliss P."/>
            <person name="Jones D.S."/>
            <person name="Dick G.J."/>
            <person name="Jain S."/>
            <person name="Kaster A.K."/>
            <person name="Winkel M."/>
            <person name="Mussmann M."/>
            <person name="Bailey J."/>
        </authorList>
    </citation>
    <scope>NUCLEOTIDE SEQUENCE [LARGE SCALE GENOMIC DNA]</scope>
    <source>
        <strain evidence="2">Hydrate Ridge</strain>
    </source>
</reference>
<protein>
    <submittedName>
        <fullName evidence="2">Uncharacterized protein</fullName>
    </submittedName>
</protein>
<comment type="caution">
    <text evidence="2">The sequence shown here is derived from an EMBL/GenBank/DDBJ whole genome shotgun (WGS) entry which is preliminary data.</text>
</comment>
<sequence length="92" mass="10681">MMQLAEDRQREIFEEMISSNAYLPPEELEDHDNMLAFALQYLMTTEFKYLEKEHKNLIRQHVKDRAKLSGQEKPPVIPVLPPASEQVPTTVG</sequence>
<name>A0A4E0QJL0_9GAMM</name>